<evidence type="ECO:0000256" key="6">
    <source>
        <dbReference type="SAM" id="MobiDB-lite"/>
    </source>
</evidence>
<dbReference type="PROSITE" id="PS50097">
    <property type="entry name" value="BTB"/>
    <property type="match status" value="1"/>
</dbReference>
<evidence type="ECO:0000259" key="7">
    <source>
        <dbReference type="PROSITE" id="PS50097"/>
    </source>
</evidence>
<dbReference type="CDD" id="cd18315">
    <property type="entry name" value="BTB_POZ_BAB-like"/>
    <property type="match status" value="1"/>
</dbReference>
<sequence>MAESGLLVLKWDHYRNNFSEILCNVKKKESYSDVTISCEGKLYRVHRLVLSMCSDYMDKLFQELESSNSFTSNLVVVLKDIKGKELEKLLDFIYIGEAQVLQCDLPDLIKAAEYLGIKGFSKSKESDSVESLYLDSSKVDERPTGGKRPTENSKDFENFNKSRDDRIEIEPDPMSKESENVLSHDTGKHQWPHHVNSPICSNDEDNETLFNDLVSEEMTESNQDTEISSHGPITNENSNTLSEPNDPLDFEKIKRDNEEDDDSSDIIIEEDITPAIIPHFKPMDPQPGMVQDSPVLNSGNQYQNNPNFPGAYGLQWMDFDGGHSIPTNMPSNSNASLHSNEQ</sequence>
<dbReference type="EMBL" id="CAXKWB010000931">
    <property type="protein sequence ID" value="CAL4062829.1"/>
    <property type="molecule type" value="Genomic_DNA"/>
</dbReference>
<evidence type="ECO:0000313" key="8">
    <source>
        <dbReference type="EMBL" id="CAL4062829.1"/>
    </source>
</evidence>
<keyword evidence="1" id="KW-0217">Developmental protein</keyword>
<evidence type="ECO:0000256" key="3">
    <source>
        <dbReference type="ARBA" id="ARBA00022902"/>
    </source>
</evidence>
<reference evidence="8 9" key="1">
    <citation type="submission" date="2024-05" db="EMBL/GenBank/DDBJ databases">
        <authorList>
            <person name="Wallberg A."/>
        </authorList>
    </citation>
    <scope>NUCLEOTIDE SEQUENCE [LARGE SCALE GENOMIC DNA]</scope>
</reference>
<dbReference type="GO" id="GO:0006357">
    <property type="term" value="P:regulation of transcription by RNA polymerase II"/>
    <property type="evidence" value="ECO:0007669"/>
    <property type="project" value="TreeGrafter"/>
</dbReference>
<dbReference type="GO" id="GO:0045476">
    <property type="term" value="P:nurse cell apoptotic process"/>
    <property type="evidence" value="ECO:0007669"/>
    <property type="project" value="UniProtKB-ARBA"/>
</dbReference>
<gene>
    <name evidence="8" type="ORF">MNOR_LOCUS2885</name>
</gene>
<dbReference type="GO" id="GO:0048813">
    <property type="term" value="P:dendrite morphogenesis"/>
    <property type="evidence" value="ECO:0007669"/>
    <property type="project" value="UniProtKB-ARBA"/>
</dbReference>
<dbReference type="GO" id="GO:0005634">
    <property type="term" value="C:nucleus"/>
    <property type="evidence" value="ECO:0007669"/>
    <property type="project" value="UniProtKB-ARBA"/>
</dbReference>
<organism evidence="8 9">
    <name type="scientific">Meganyctiphanes norvegica</name>
    <name type="common">Northern krill</name>
    <name type="synonym">Thysanopoda norvegica</name>
    <dbReference type="NCBI Taxonomy" id="48144"/>
    <lineage>
        <taxon>Eukaryota</taxon>
        <taxon>Metazoa</taxon>
        <taxon>Ecdysozoa</taxon>
        <taxon>Arthropoda</taxon>
        <taxon>Crustacea</taxon>
        <taxon>Multicrustacea</taxon>
        <taxon>Malacostraca</taxon>
        <taxon>Eumalacostraca</taxon>
        <taxon>Eucarida</taxon>
        <taxon>Euphausiacea</taxon>
        <taxon>Euphausiidae</taxon>
        <taxon>Meganyctiphanes</taxon>
    </lineage>
</organism>
<dbReference type="InterPro" id="IPR051095">
    <property type="entry name" value="Dros_DevTransReg"/>
</dbReference>
<dbReference type="Pfam" id="PF00651">
    <property type="entry name" value="BTB"/>
    <property type="match status" value="1"/>
</dbReference>
<comment type="caution">
    <text evidence="8">The sequence shown here is derived from an EMBL/GenBank/DDBJ whole genome shotgun (WGS) entry which is preliminary data.</text>
</comment>
<dbReference type="Gene3D" id="3.30.710.10">
    <property type="entry name" value="Potassium Channel Kv1.1, Chain A"/>
    <property type="match status" value="1"/>
</dbReference>
<evidence type="ECO:0000256" key="5">
    <source>
        <dbReference type="ARBA" id="ARBA00037382"/>
    </source>
</evidence>
<evidence type="ECO:0000256" key="2">
    <source>
        <dbReference type="ARBA" id="ARBA00022782"/>
    </source>
</evidence>
<feature type="region of interest" description="Disordered" evidence="6">
    <location>
        <begin position="321"/>
        <end position="342"/>
    </location>
</feature>
<dbReference type="SUPFAM" id="SSF54695">
    <property type="entry name" value="POZ domain"/>
    <property type="match status" value="1"/>
</dbReference>
<dbReference type="AlphaFoldDB" id="A0AAV2PNY5"/>
<keyword evidence="3" id="KW-0524">Neurogenesis</keyword>
<feature type="region of interest" description="Disordered" evidence="6">
    <location>
        <begin position="131"/>
        <end position="249"/>
    </location>
</feature>
<dbReference type="PANTHER" id="PTHR23110">
    <property type="entry name" value="BTB DOMAIN TRANSCRIPTION FACTOR"/>
    <property type="match status" value="1"/>
</dbReference>
<dbReference type="GO" id="GO:0008406">
    <property type="term" value="P:gonad development"/>
    <property type="evidence" value="ECO:0007669"/>
    <property type="project" value="UniProtKB-ARBA"/>
</dbReference>
<accession>A0AAV2PNY5</accession>
<keyword evidence="4" id="KW-0539">Nucleus</keyword>
<dbReference type="PANTHER" id="PTHR23110:SF111">
    <property type="entry name" value="LONGITUDINALS LACKING PROTEIN, ISOFORMS F_I_K_T"/>
    <property type="match status" value="1"/>
</dbReference>
<dbReference type="InterPro" id="IPR011333">
    <property type="entry name" value="SKP1/BTB/POZ_sf"/>
</dbReference>
<feature type="compositionally biased region" description="Polar residues" evidence="6">
    <location>
        <begin position="325"/>
        <end position="342"/>
    </location>
</feature>
<feature type="domain" description="BTB" evidence="7">
    <location>
        <begin position="32"/>
        <end position="102"/>
    </location>
</feature>
<evidence type="ECO:0000256" key="4">
    <source>
        <dbReference type="ARBA" id="ARBA00023242"/>
    </source>
</evidence>
<dbReference type="SMART" id="SM00225">
    <property type="entry name" value="BTB"/>
    <property type="match status" value="1"/>
</dbReference>
<feature type="compositionally biased region" description="Polar residues" evidence="6">
    <location>
        <begin position="220"/>
        <end position="243"/>
    </location>
</feature>
<dbReference type="GO" id="GO:0035167">
    <property type="term" value="P:larval lymph gland hemopoiesis"/>
    <property type="evidence" value="ECO:0007669"/>
    <property type="project" value="UniProtKB-ARBA"/>
</dbReference>
<proteinExistence type="predicted"/>
<evidence type="ECO:0000256" key="1">
    <source>
        <dbReference type="ARBA" id="ARBA00022473"/>
    </source>
</evidence>
<comment type="function">
    <text evidence="5">Putative transcription factor required for axon growth and guidance in the central and peripheral nervous systems. Repels CNS axons away from the midline by promoting the expression of the midline repellent sli and its receptor robo.</text>
</comment>
<dbReference type="GO" id="GO:0016199">
    <property type="term" value="P:axon midline choice point recognition"/>
    <property type="evidence" value="ECO:0007669"/>
    <property type="project" value="UniProtKB-ARBA"/>
</dbReference>
<keyword evidence="9" id="KW-1185">Reference proteome</keyword>
<feature type="compositionally biased region" description="Basic and acidic residues" evidence="6">
    <location>
        <begin position="137"/>
        <end position="179"/>
    </location>
</feature>
<feature type="non-terminal residue" evidence="8">
    <location>
        <position position="342"/>
    </location>
</feature>
<dbReference type="GO" id="GO:0007526">
    <property type="term" value="P:larval somatic muscle development"/>
    <property type="evidence" value="ECO:0007669"/>
    <property type="project" value="UniProtKB-ARBA"/>
</dbReference>
<keyword evidence="2" id="KW-0221">Differentiation</keyword>
<protein>
    <recommendedName>
        <fullName evidence="7">BTB domain-containing protein</fullName>
    </recommendedName>
</protein>
<name>A0AAV2PNY5_MEGNR</name>
<evidence type="ECO:0000313" key="9">
    <source>
        <dbReference type="Proteomes" id="UP001497623"/>
    </source>
</evidence>
<dbReference type="Proteomes" id="UP001497623">
    <property type="component" value="Unassembled WGS sequence"/>
</dbReference>
<dbReference type="InterPro" id="IPR000210">
    <property type="entry name" value="BTB/POZ_dom"/>
</dbReference>
<dbReference type="GO" id="GO:0045467">
    <property type="term" value="P:R7 cell development"/>
    <property type="evidence" value="ECO:0007669"/>
    <property type="project" value="UniProtKB-ARBA"/>
</dbReference>
<dbReference type="GO" id="GO:0007464">
    <property type="term" value="P:R3/R4 cell fate commitment"/>
    <property type="evidence" value="ECO:0007669"/>
    <property type="project" value="UniProtKB-ARBA"/>
</dbReference>